<keyword evidence="2" id="KW-1133">Transmembrane helix</keyword>
<comment type="caution">
    <text evidence="3">The sequence shown here is derived from an EMBL/GenBank/DDBJ whole genome shotgun (WGS) entry which is preliminary data.</text>
</comment>
<dbReference type="Pfam" id="PF04203">
    <property type="entry name" value="Sortase"/>
    <property type="match status" value="1"/>
</dbReference>
<accession>A0ABQ1EHT4</accession>
<evidence type="ECO:0000313" key="3">
    <source>
        <dbReference type="EMBL" id="GFZ34310.1"/>
    </source>
</evidence>
<keyword evidence="2" id="KW-0472">Membrane</keyword>
<dbReference type="InterPro" id="IPR005754">
    <property type="entry name" value="Sortase"/>
</dbReference>
<feature type="transmembrane region" description="Helical" evidence="2">
    <location>
        <begin position="272"/>
        <end position="289"/>
    </location>
</feature>
<proteinExistence type="predicted"/>
<protein>
    <submittedName>
        <fullName evidence="3">Class C sortase</fullName>
    </submittedName>
</protein>
<gene>
    <name evidence="3" type="ORF">CSC2_48360</name>
</gene>
<keyword evidence="4" id="KW-1185">Reference proteome</keyword>
<keyword evidence="2" id="KW-0812">Transmembrane</keyword>
<evidence type="ECO:0000313" key="4">
    <source>
        <dbReference type="Proteomes" id="UP000663802"/>
    </source>
</evidence>
<dbReference type="InterPro" id="IPR042002">
    <property type="entry name" value="Sortase_C"/>
</dbReference>
<dbReference type="SUPFAM" id="SSF63817">
    <property type="entry name" value="Sortase"/>
    <property type="match status" value="1"/>
</dbReference>
<reference evidence="3 4" key="1">
    <citation type="journal article" date="2021" name="Int. J. Syst. Evol. Microbiol.">
        <title>Clostridium zeae sp. nov., isolated from corn silage.</title>
        <authorList>
            <person name="Kobayashi H."/>
            <person name="Tanizawa Y."/>
            <person name="Yagura M."/>
            <person name="Sakamoto M."/>
            <person name="Ohkuma M."/>
            <person name="Tohno M."/>
        </authorList>
    </citation>
    <scope>NUCLEOTIDE SEQUENCE [LARGE SCALE GENOMIC DNA]</scope>
    <source>
        <strain evidence="3 4">CSC2</strain>
    </source>
</reference>
<name>A0ABQ1EHT4_9CLOT</name>
<dbReference type="NCBIfam" id="NF033745">
    <property type="entry name" value="class_C_sortase"/>
    <property type="match status" value="1"/>
</dbReference>
<dbReference type="NCBIfam" id="TIGR01076">
    <property type="entry name" value="sortase_fam"/>
    <property type="match status" value="1"/>
</dbReference>
<feature type="transmembrane region" description="Helical" evidence="2">
    <location>
        <begin position="21"/>
        <end position="44"/>
    </location>
</feature>
<evidence type="ECO:0000256" key="2">
    <source>
        <dbReference type="SAM" id="Phobius"/>
    </source>
</evidence>
<organism evidence="3 4">
    <name type="scientific">Clostridium zeae</name>
    <dbReference type="NCBI Taxonomy" id="2759022"/>
    <lineage>
        <taxon>Bacteria</taxon>
        <taxon>Bacillati</taxon>
        <taxon>Bacillota</taxon>
        <taxon>Clostridia</taxon>
        <taxon>Eubacteriales</taxon>
        <taxon>Clostridiaceae</taxon>
        <taxon>Clostridium</taxon>
    </lineage>
</organism>
<sequence length="314" mass="35278">MKKNRKTTESSGNSTSNSKHSIWKTLIIVMIFIVGLGIFSYPIITNIIYEKAAKRVNQDFDTAVTKIEDNVVKDKMDSAHAYNDYLSGINNSEVLKDPYTKEQMDSGVEDYAKMLEINEQIGHIVIPKINLNAPIYVGTSEKVLQKGIGHMEGTSLPVGGNYTHTVLTGHRGLPTAKLFTDLDKLEVGDKFYIKNIGGTIAYEVDQIKVVEPTELSDLAIVPGHDYCTLLTCTPYMINSHRLLVRGHRIDYVEAVMEKEITDSKTNNMYRNLFWGTLTAFIALLMYILLKFLKTKRKVKAQSGIDVAFSNEKRG</sequence>
<dbReference type="CDD" id="cd05827">
    <property type="entry name" value="Sortase_C"/>
    <property type="match status" value="1"/>
</dbReference>
<keyword evidence="1" id="KW-0378">Hydrolase</keyword>
<dbReference type="Gene3D" id="2.40.260.10">
    <property type="entry name" value="Sortase"/>
    <property type="match status" value="1"/>
</dbReference>
<dbReference type="Proteomes" id="UP000663802">
    <property type="component" value="Unassembled WGS sequence"/>
</dbReference>
<dbReference type="InterPro" id="IPR023365">
    <property type="entry name" value="Sortase_dom-sf"/>
</dbReference>
<dbReference type="RefSeq" id="WP_206872796.1">
    <property type="nucleotide sequence ID" value="NZ_BMBA01000010.1"/>
</dbReference>
<dbReference type="EMBL" id="BMBA01000010">
    <property type="protein sequence ID" value="GFZ34310.1"/>
    <property type="molecule type" value="Genomic_DNA"/>
</dbReference>
<evidence type="ECO:0000256" key="1">
    <source>
        <dbReference type="ARBA" id="ARBA00022801"/>
    </source>
</evidence>